<dbReference type="InterPro" id="IPR013094">
    <property type="entry name" value="AB_hydrolase_3"/>
</dbReference>
<evidence type="ECO:0000256" key="2">
    <source>
        <dbReference type="ARBA" id="ARBA00022801"/>
    </source>
</evidence>
<evidence type="ECO:0000313" key="5">
    <source>
        <dbReference type="EMBL" id="RJF86481.1"/>
    </source>
</evidence>
<keyword evidence="2 5" id="KW-0378">Hydrolase</keyword>
<feature type="domain" description="Alpha/beta hydrolase fold-3" evidence="4">
    <location>
        <begin position="71"/>
        <end position="273"/>
    </location>
</feature>
<dbReference type="PANTHER" id="PTHR48081:SF8">
    <property type="entry name" value="ALPHA_BETA HYDROLASE FOLD-3 DOMAIN-CONTAINING PROTEIN-RELATED"/>
    <property type="match status" value="1"/>
</dbReference>
<dbReference type="PROSITE" id="PS01174">
    <property type="entry name" value="LIPASE_GDXG_SER"/>
    <property type="match status" value="1"/>
</dbReference>
<comment type="similarity">
    <text evidence="1">Belongs to the 'GDXG' lipolytic enzyme family.</text>
</comment>
<name>A0A418W8W9_9PROT</name>
<evidence type="ECO:0000313" key="6">
    <source>
        <dbReference type="Proteomes" id="UP000284605"/>
    </source>
</evidence>
<dbReference type="InterPro" id="IPR033140">
    <property type="entry name" value="Lipase_GDXG_put_SER_AS"/>
</dbReference>
<evidence type="ECO:0000256" key="3">
    <source>
        <dbReference type="PROSITE-ProRule" id="PRU10038"/>
    </source>
</evidence>
<evidence type="ECO:0000256" key="1">
    <source>
        <dbReference type="ARBA" id="ARBA00010515"/>
    </source>
</evidence>
<dbReference type="InterPro" id="IPR002168">
    <property type="entry name" value="Lipase_GDXG_HIS_AS"/>
</dbReference>
<dbReference type="RefSeq" id="WP_119777117.1">
    <property type="nucleotide sequence ID" value="NZ_QYUK01000011.1"/>
</dbReference>
<dbReference type="PANTHER" id="PTHR48081">
    <property type="entry name" value="AB HYDROLASE SUPERFAMILY PROTEIN C4A8.06C"/>
    <property type="match status" value="1"/>
</dbReference>
<dbReference type="InterPro" id="IPR050300">
    <property type="entry name" value="GDXG_lipolytic_enzyme"/>
</dbReference>
<proteinExistence type="inferred from homology"/>
<dbReference type="PROSITE" id="PS01173">
    <property type="entry name" value="LIPASE_GDXG_HIS"/>
    <property type="match status" value="1"/>
</dbReference>
<protein>
    <submittedName>
        <fullName evidence="5">Alpha/beta hydrolase</fullName>
    </submittedName>
</protein>
<dbReference type="AlphaFoldDB" id="A0A418W8W9"/>
<dbReference type="GO" id="GO:0016787">
    <property type="term" value="F:hydrolase activity"/>
    <property type="evidence" value="ECO:0007669"/>
    <property type="project" value="UniProtKB-KW"/>
</dbReference>
<dbReference type="OrthoDB" id="9806180at2"/>
<reference evidence="5 6" key="1">
    <citation type="submission" date="2018-09" db="EMBL/GenBank/DDBJ databases">
        <authorList>
            <person name="Zhu H."/>
        </authorList>
    </citation>
    <scope>NUCLEOTIDE SEQUENCE [LARGE SCALE GENOMIC DNA]</scope>
    <source>
        <strain evidence="5 6">K1W22B-8</strain>
    </source>
</reference>
<organism evidence="5 6">
    <name type="scientific">Oleomonas cavernae</name>
    <dbReference type="NCBI Taxonomy" id="2320859"/>
    <lineage>
        <taxon>Bacteria</taxon>
        <taxon>Pseudomonadati</taxon>
        <taxon>Pseudomonadota</taxon>
        <taxon>Alphaproteobacteria</taxon>
        <taxon>Acetobacterales</taxon>
        <taxon>Acetobacteraceae</taxon>
        <taxon>Oleomonas</taxon>
    </lineage>
</organism>
<keyword evidence="6" id="KW-1185">Reference proteome</keyword>
<comment type="caution">
    <text evidence="5">The sequence shown here is derived from an EMBL/GenBank/DDBJ whole genome shotgun (WGS) entry which is preliminary data.</text>
</comment>
<dbReference type="Pfam" id="PF07859">
    <property type="entry name" value="Abhydrolase_3"/>
    <property type="match status" value="1"/>
</dbReference>
<dbReference type="InterPro" id="IPR029058">
    <property type="entry name" value="AB_hydrolase_fold"/>
</dbReference>
<dbReference type="SUPFAM" id="SSF53474">
    <property type="entry name" value="alpha/beta-Hydrolases"/>
    <property type="match status" value="1"/>
</dbReference>
<feature type="active site" evidence="3">
    <location>
        <position position="145"/>
    </location>
</feature>
<accession>A0A418W8W9</accession>
<evidence type="ECO:0000259" key="4">
    <source>
        <dbReference type="Pfam" id="PF07859"/>
    </source>
</evidence>
<sequence length="305" mass="32714">MSEQRPIDVVTARVKAVYSRWRRSTPIAQMRADWDELFGYMPDGVSVEPVRIGTLEAAWIGAPGAHADRAILYFHGGGFQVGSIRSHLELMASISAAAGCRVLGVNYRLAPEHRFPAPLLDAAAAYDWLLAQGFSPAQVALAGDSAGGGLVLSTLLRLRDAGRPLPAAAAVMSVWTDLTAAGASYETRREADPIHQQPMILAMAANYLGTGGDPTDPLASPLFGDLRGLPPLLIQVGDRETVLSDSEDFAARARDAGVAVELQVYPDMIHVFQQFPRDLAQARAAIAAIGDFLAPRFARRSLDED</sequence>
<dbReference type="EMBL" id="QYUK01000011">
    <property type="protein sequence ID" value="RJF86481.1"/>
    <property type="molecule type" value="Genomic_DNA"/>
</dbReference>
<gene>
    <name evidence="5" type="ORF">D3874_05115</name>
</gene>
<dbReference type="Gene3D" id="3.40.50.1820">
    <property type="entry name" value="alpha/beta hydrolase"/>
    <property type="match status" value="1"/>
</dbReference>
<dbReference type="Proteomes" id="UP000284605">
    <property type="component" value="Unassembled WGS sequence"/>
</dbReference>